<dbReference type="InterPro" id="IPR001789">
    <property type="entry name" value="Sig_transdc_resp-reg_receiver"/>
</dbReference>
<dbReference type="Proteomes" id="UP000244677">
    <property type="component" value="Chromosome"/>
</dbReference>
<dbReference type="GO" id="GO:0000976">
    <property type="term" value="F:transcription cis-regulatory region binding"/>
    <property type="evidence" value="ECO:0007669"/>
    <property type="project" value="TreeGrafter"/>
</dbReference>
<name>A0A2S1LMH1_9FLAO</name>
<sequence>MNTKLKCLLLDDELPGLTYLKMLCEQIPELEVVKAFDNPEKLIAEMDHLDFDLCITDIEMPGIDGLSVANLLRDKMVIFTTAYKEYAADAFDINAVDYITKPVKKERLQKAIDKARERLDKKPSDKKFVHLNTDKGKALLFFDQILYIHPAESDSRDKIVLLKDESTILLKNITYTKLLGQFPKTDFCRINKKEIIAMAVEKFFAHDEITTNILEKNGRIKVVFLSDIYRADFLQKVNL</sequence>
<dbReference type="AlphaFoldDB" id="A0A2S1LMH1"/>
<feature type="modified residue" description="4-aspartylphosphate" evidence="2">
    <location>
        <position position="57"/>
    </location>
</feature>
<evidence type="ECO:0000313" key="5">
    <source>
        <dbReference type="Proteomes" id="UP000244677"/>
    </source>
</evidence>
<dbReference type="PROSITE" id="PS50110">
    <property type="entry name" value="RESPONSE_REGULATORY"/>
    <property type="match status" value="1"/>
</dbReference>
<dbReference type="GO" id="GO:0005829">
    <property type="term" value="C:cytosol"/>
    <property type="evidence" value="ECO:0007669"/>
    <property type="project" value="TreeGrafter"/>
</dbReference>
<dbReference type="InterPro" id="IPR039420">
    <property type="entry name" value="WalR-like"/>
</dbReference>
<proteinExistence type="predicted"/>
<dbReference type="SMART" id="SM00448">
    <property type="entry name" value="REC"/>
    <property type="match status" value="1"/>
</dbReference>
<evidence type="ECO:0000256" key="2">
    <source>
        <dbReference type="PROSITE-ProRule" id="PRU00169"/>
    </source>
</evidence>
<dbReference type="GO" id="GO:0000156">
    <property type="term" value="F:phosphorelay response regulator activity"/>
    <property type="evidence" value="ECO:0007669"/>
    <property type="project" value="TreeGrafter"/>
</dbReference>
<dbReference type="EMBL" id="CP020919">
    <property type="protein sequence ID" value="AWG24935.1"/>
    <property type="molecule type" value="Genomic_DNA"/>
</dbReference>
<evidence type="ECO:0000313" key="4">
    <source>
        <dbReference type="EMBL" id="AWG24935.1"/>
    </source>
</evidence>
<evidence type="ECO:0000259" key="3">
    <source>
        <dbReference type="PROSITE" id="PS50110"/>
    </source>
</evidence>
<protein>
    <submittedName>
        <fullName evidence="4">Two-component system response regulator</fullName>
    </submittedName>
</protein>
<dbReference type="InterPro" id="IPR007492">
    <property type="entry name" value="LytTR_DNA-bd_dom"/>
</dbReference>
<gene>
    <name evidence="4" type="ORF">FK004_06670</name>
</gene>
<dbReference type="GO" id="GO:0006355">
    <property type="term" value="P:regulation of DNA-templated transcription"/>
    <property type="evidence" value="ECO:0007669"/>
    <property type="project" value="TreeGrafter"/>
</dbReference>
<dbReference type="OrthoDB" id="2168082at2"/>
<dbReference type="SUPFAM" id="SSF52172">
    <property type="entry name" value="CheY-like"/>
    <property type="match status" value="1"/>
</dbReference>
<dbReference type="RefSeq" id="WP_108736556.1">
    <property type="nucleotide sequence ID" value="NZ_CP020919.1"/>
</dbReference>
<feature type="domain" description="Response regulatory" evidence="3">
    <location>
        <begin position="6"/>
        <end position="116"/>
    </location>
</feature>
<dbReference type="Gene3D" id="3.40.50.2300">
    <property type="match status" value="1"/>
</dbReference>
<dbReference type="SMART" id="SM00850">
    <property type="entry name" value="LytTR"/>
    <property type="match status" value="1"/>
</dbReference>
<reference evidence="4 5" key="1">
    <citation type="submission" date="2017-04" db="EMBL/GenBank/DDBJ databases">
        <title>Complete genome sequence of Flavobacterium kingsejong AJ004.</title>
        <authorList>
            <person name="Lee P.C."/>
        </authorList>
    </citation>
    <scope>NUCLEOTIDE SEQUENCE [LARGE SCALE GENOMIC DNA]</scope>
    <source>
        <strain evidence="4 5">AJ004</strain>
    </source>
</reference>
<dbReference type="GO" id="GO:0032993">
    <property type="term" value="C:protein-DNA complex"/>
    <property type="evidence" value="ECO:0007669"/>
    <property type="project" value="TreeGrafter"/>
</dbReference>
<keyword evidence="1" id="KW-0238">DNA-binding</keyword>
<dbReference type="InterPro" id="IPR011006">
    <property type="entry name" value="CheY-like_superfamily"/>
</dbReference>
<accession>A0A2S1LMH1</accession>
<dbReference type="PANTHER" id="PTHR48111:SF69">
    <property type="entry name" value="RESPONSE REGULATOR RECEIVER"/>
    <property type="match status" value="1"/>
</dbReference>
<keyword evidence="2" id="KW-0597">Phosphoprotein</keyword>
<dbReference type="KEGG" id="fki:FK004_06670"/>
<evidence type="ECO:0000256" key="1">
    <source>
        <dbReference type="ARBA" id="ARBA00023125"/>
    </source>
</evidence>
<organism evidence="4 5">
    <name type="scientific">Flavobacterium kingsejongi</name>
    <dbReference type="NCBI Taxonomy" id="1678728"/>
    <lineage>
        <taxon>Bacteria</taxon>
        <taxon>Pseudomonadati</taxon>
        <taxon>Bacteroidota</taxon>
        <taxon>Flavobacteriia</taxon>
        <taxon>Flavobacteriales</taxon>
        <taxon>Flavobacteriaceae</taxon>
        <taxon>Flavobacterium</taxon>
    </lineage>
</organism>
<keyword evidence="5" id="KW-1185">Reference proteome</keyword>
<dbReference type="Pfam" id="PF00072">
    <property type="entry name" value="Response_reg"/>
    <property type="match status" value="1"/>
</dbReference>
<dbReference type="PANTHER" id="PTHR48111">
    <property type="entry name" value="REGULATOR OF RPOS"/>
    <property type="match status" value="1"/>
</dbReference>